<keyword evidence="16" id="KW-1185">Reference proteome</keyword>
<evidence type="ECO:0000256" key="12">
    <source>
        <dbReference type="ARBA" id="ARBA00032533"/>
    </source>
</evidence>
<dbReference type="Proteomes" id="UP001497623">
    <property type="component" value="Unassembled WGS sequence"/>
</dbReference>
<dbReference type="Pfam" id="PF11789">
    <property type="entry name" value="zf-Nse"/>
    <property type="match status" value="1"/>
</dbReference>
<keyword evidence="6" id="KW-0479">Metal-binding</keyword>
<reference evidence="15 16" key="1">
    <citation type="submission" date="2024-05" db="EMBL/GenBank/DDBJ databases">
        <authorList>
            <person name="Wallberg A."/>
        </authorList>
    </citation>
    <scope>NUCLEOTIDE SEQUENCE [LARGE SCALE GENOMIC DNA]</scope>
</reference>
<keyword evidence="10" id="KW-0539">Nucleus</keyword>
<evidence type="ECO:0000256" key="13">
    <source>
        <dbReference type="PROSITE-ProRule" id="PRU00452"/>
    </source>
</evidence>
<dbReference type="GO" id="GO:0005634">
    <property type="term" value="C:nucleus"/>
    <property type="evidence" value="ECO:0007669"/>
    <property type="project" value="UniProtKB-SubCell"/>
</dbReference>
<evidence type="ECO:0000256" key="10">
    <source>
        <dbReference type="ARBA" id="ARBA00023242"/>
    </source>
</evidence>
<protein>
    <recommendedName>
        <fullName evidence="4">E3 SUMO-protein ligase NSE2</fullName>
    </recommendedName>
    <alternativeName>
        <fullName evidence="11">E3 SUMO-protein transferase NSE2</fullName>
    </alternativeName>
    <alternativeName>
        <fullName evidence="12">Non-structural maintenance of chromosomes element 2 homolog</fullName>
    </alternativeName>
</protein>
<proteinExistence type="inferred from homology"/>
<dbReference type="GO" id="GO:0030915">
    <property type="term" value="C:Smc5-Smc6 complex"/>
    <property type="evidence" value="ECO:0007669"/>
    <property type="project" value="InterPro"/>
</dbReference>
<evidence type="ECO:0000256" key="8">
    <source>
        <dbReference type="ARBA" id="ARBA00022786"/>
    </source>
</evidence>
<sequence length="222" mass="25626">MPISDDITVLWLSTHEISRFCRIIISYIPITLEYIVDNSLWHHCLHTFFRALAWMGCVWAHDISSSTARTTRSHIRLDGPGFTVSGRSDNFFKLTVKNLEKNRYSANNEFKKKSKLNILKMKAQKQSQADDDEDEDDDLVATSTNINIIDPISKKMMTEPVRNKHCGHVYDRDSVVQMIATMKRKGFKCPAIGCAHRQPIKESDLEDALDVKREIMRQKKQI</sequence>
<comment type="subcellular location">
    <subcellularLocation>
        <location evidence="1">Nucleus</location>
    </subcellularLocation>
</comment>
<dbReference type="InterPro" id="IPR013083">
    <property type="entry name" value="Znf_RING/FYVE/PHD"/>
</dbReference>
<dbReference type="InterPro" id="IPR004181">
    <property type="entry name" value="Znf_MIZ"/>
</dbReference>
<dbReference type="InterPro" id="IPR026846">
    <property type="entry name" value="Nse2(Mms21)"/>
</dbReference>
<dbReference type="CDD" id="cd16651">
    <property type="entry name" value="SPL-RING_NSE2"/>
    <property type="match status" value="1"/>
</dbReference>
<comment type="caution">
    <text evidence="15">The sequence shown here is derived from an EMBL/GenBank/DDBJ whole genome shotgun (WGS) entry which is preliminary data.</text>
</comment>
<keyword evidence="8" id="KW-0833">Ubl conjugation pathway</keyword>
<evidence type="ECO:0000256" key="5">
    <source>
        <dbReference type="ARBA" id="ARBA00022679"/>
    </source>
</evidence>
<dbReference type="PANTHER" id="PTHR21330">
    <property type="entry name" value="E3 SUMO-PROTEIN LIGASE NSE2"/>
    <property type="match status" value="1"/>
</dbReference>
<dbReference type="GO" id="GO:0061665">
    <property type="term" value="F:SUMO ligase activity"/>
    <property type="evidence" value="ECO:0007669"/>
    <property type="project" value="TreeGrafter"/>
</dbReference>
<comment type="similarity">
    <text evidence="3">Belongs to the NSE2 family.</text>
</comment>
<evidence type="ECO:0000256" key="7">
    <source>
        <dbReference type="ARBA" id="ARBA00022771"/>
    </source>
</evidence>
<evidence type="ECO:0000256" key="4">
    <source>
        <dbReference type="ARBA" id="ARBA00020923"/>
    </source>
</evidence>
<evidence type="ECO:0000256" key="11">
    <source>
        <dbReference type="ARBA" id="ARBA00031731"/>
    </source>
</evidence>
<dbReference type="Gene3D" id="3.30.40.10">
    <property type="entry name" value="Zinc/RING finger domain, C3HC4 (zinc finger)"/>
    <property type="match status" value="1"/>
</dbReference>
<dbReference type="SUPFAM" id="SSF57850">
    <property type="entry name" value="RING/U-box"/>
    <property type="match status" value="1"/>
</dbReference>
<evidence type="ECO:0000313" key="15">
    <source>
        <dbReference type="EMBL" id="CAL4163621.1"/>
    </source>
</evidence>
<evidence type="ECO:0000313" key="16">
    <source>
        <dbReference type="Proteomes" id="UP001497623"/>
    </source>
</evidence>
<evidence type="ECO:0000256" key="6">
    <source>
        <dbReference type="ARBA" id="ARBA00022723"/>
    </source>
</evidence>
<organism evidence="15 16">
    <name type="scientific">Meganyctiphanes norvegica</name>
    <name type="common">Northern krill</name>
    <name type="synonym">Thysanopoda norvegica</name>
    <dbReference type="NCBI Taxonomy" id="48144"/>
    <lineage>
        <taxon>Eukaryota</taxon>
        <taxon>Metazoa</taxon>
        <taxon>Ecdysozoa</taxon>
        <taxon>Arthropoda</taxon>
        <taxon>Crustacea</taxon>
        <taxon>Multicrustacea</taxon>
        <taxon>Malacostraca</taxon>
        <taxon>Eumalacostraca</taxon>
        <taxon>Eucarida</taxon>
        <taxon>Euphausiacea</taxon>
        <taxon>Euphausiidae</taxon>
        <taxon>Meganyctiphanes</taxon>
    </lineage>
</organism>
<keyword evidence="9" id="KW-0862">Zinc</keyword>
<evidence type="ECO:0000256" key="1">
    <source>
        <dbReference type="ARBA" id="ARBA00004123"/>
    </source>
</evidence>
<evidence type="ECO:0000259" key="14">
    <source>
        <dbReference type="PROSITE" id="PS51044"/>
    </source>
</evidence>
<keyword evidence="7 13" id="KW-0863">Zinc-finger</keyword>
<dbReference type="EMBL" id="CAXKWB010046376">
    <property type="protein sequence ID" value="CAL4163621.1"/>
    <property type="molecule type" value="Genomic_DNA"/>
</dbReference>
<dbReference type="GO" id="GO:0000724">
    <property type="term" value="P:double-strand break repair via homologous recombination"/>
    <property type="evidence" value="ECO:0007669"/>
    <property type="project" value="InterPro"/>
</dbReference>
<accession>A0AAV2S703</accession>
<dbReference type="GO" id="GO:0008270">
    <property type="term" value="F:zinc ion binding"/>
    <property type="evidence" value="ECO:0007669"/>
    <property type="project" value="UniProtKB-KW"/>
</dbReference>
<dbReference type="AlphaFoldDB" id="A0AAV2S703"/>
<evidence type="ECO:0000256" key="9">
    <source>
        <dbReference type="ARBA" id="ARBA00022833"/>
    </source>
</evidence>
<feature type="non-terminal residue" evidence="15">
    <location>
        <position position="222"/>
    </location>
</feature>
<name>A0AAV2S703_MEGNR</name>
<comment type="pathway">
    <text evidence="2">Protein modification; protein sumoylation.</text>
</comment>
<evidence type="ECO:0000256" key="2">
    <source>
        <dbReference type="ARBA" id="ARBA00004718"/>
    </source>
</evidence>
<dbReference type="PROSITE" id="PS51044">
    <property type="entry name" value="ZF_SP_RING"/>
    <property type="match status" value="1"/>
</dbReference>
<evidence type="ECO:0000256" key="3">
    <source>
        <dbReference type="ARBA" id="ARBA00008212"/>
    </source>
</evidence>
<gene>
    <name evidence="15" type="ORF">MNOR_LOCUS33033</name>
</gene>
<dbReference type="PANTHER" id="PTHR21330:SF1">
    <property type="entry name" value="E3 SUMO-PROTEIN LIGASE NSE2"/>
    <property type="match status" value="1"/>
</dbReference>
<keyword evidence="5" id="KW-0808">Transferase</keyword>
<dbReference type="GO" id="GO:0016925">
    <property type="term" value="P:protein sumoylation"/>
    <property type="evidence" value="ECO:0007669"/>
    <property type="project" value="TreeGrafter"/>
</dbReference>
<feature type="domain" description="SP-RING-type" evidence="14">
    <location>
        <begin position="135"/>
        <end position="220"/>
    </location>
</feature>